<sequence length="211" mass="23889">MTNERYSLAPEPSSHAQPHPPTEVTSNNRRSLTPIPLLQDADYLRNSRRFPPMASRPPPPPPPSSPLSADPGAPLPYPGYFTSPHPTTPSGSIHPSPQELPLPARSSISPTLKEDAVEAYDDIIDVAKDYGQEIVERAEFDAKWIEEQIQKIRDETDAKIKELEDEFRRKIREPQETLRRLRALIAAQKMSLGLMKMWEEQDEECQGIYVL</sequence>
<feature type="compositionally biased region" description="Polar residues" evidence="2">
    <location>
        <begin position="84"/>
        <end position="95"/>
    </location>
</feature>
<evidence type="ECO:0000313" key="4">
    <source>
        <dbReference type="Proteomes" id="UP001152024"/>
    </source>
</evidence>
<comment type="caution">
    <text evidence="3">The sequence shown here is derived from an EMBL/GenBank/DDBJ whole genome shotgun (WGS) entry which is preliminary data.</text>
</comment>
<proteinExistence type="predicted"/>
<feature type="coiled-coil region" evidence="1">
    <location>
        <begin position="135"/>
        <end position="173"/>
    </location>
</feature>
<feature type="compositionally biased region" description="Pro residues" evidence="2">
    <location>
        <begin position="54"/>
        <end position="65"/>
    </location>
</feature>
<name>A0ABQ8R8F2_FUSEQ</name>
<organism evidence="3 4">
    <name type="scientific">Fusarium equiseti</name>
    <name type="common">Fusarium scirpi</name>
    <dbReference type="NCBI Taxonomy" id="61235"/>
    <lineage>
        <taxon>Eukaryota</taxon>
        <taxon>Fungi</taxon>
        <taxon>Dikarya</taxon>
        <taxon>Ascomycota</taxon>
        <taxon>Pezizomycotina</taxon>
        <taxon>Sordariomycetes</taxon>
        <taxon>Hypocreomycetidae</taxon>
        <taxon>Hypocreales</taxon>
        <taxon>Nectriaceae</taxon>
        <taxon>Fusarium</taxon>
        <taxon>Fusarium incarnatum-equiseti species complex</taxon>
    </lineage>
</organism>
<protein>
    <recommendedName>
        <fullName evidence="5">Transcription factor</fullName>
    </recommendedName>
</protein>
<dbReference type="EMBL" id="JAOQBH010000011">
    <property type="protein sequence ID" value="KAJ4129209.1"/>
    <property type="molecule type" value="Genomic_DNA"/>
</dbReference>
<reference evidence="3" key="1">
    <citation type="submission" date="2022-09" db="EMBL/GenBank/DDBJ databases">
        <title>Fusarium specimens isolated from Avocado Roots.</title>
        <authorList>
            <person name="Stajich J."/>
            <person name="Roper C."/>
            <person name="Heimlech-Rivalta G."/>
        </authorList>
    </citation>
    <scope>NUCLEOTIDE SEQUENCE</scope>
    <source>
        <strain evidence="3">CF00095</strain>
    </source>
</reference>
<evidence type="ECO:0000313" key="3">
    <source>
        <dbReference type="EMBL" id="KAJ4129209.1"/>
    </source>
</evidence>
<keyword evidence="4" id="KW-1185">Reference proteome</keyword>
<accession>A0ABQ8R8F2</accession>
<dbReference type="Proteomes" id="UP001152024">
    <property type="component" value="Unassembled WGS sequence"/>
</dbReference>
<keyword evidence="1" id="KW-0175">Coiled coil</keyword>
<evidence type="ECO:0008006" key="5">
    <source>
        <dbReference type="Google" id="ProtNLM"/>
    </source>
</evidence>
<feature type="region of interest" description="Disordered" evidence="2">
    <location>
        <begin position="1"/>
        <end position="106"/>
    </location>
</feature>
<evidence type="ECO:0000256" key="1">
    <source>
        <dbReference type="SAM" id="Coils"/>
    </source>
</evidence>
<evidence type="ECO:0000256" key="2">
    <source>
        <dbReference type="SAM" id="MobiDB-lite"/>
    </source>
</evidence>
<gene>
    <name evidence="3" type="ORF">NW768_007744</name>
</gene>